<sequence>MLRGASTVAPATQRPSAVRSQRRKRNTSVPAMWRWGSARSAAFRLASLVTTTLASCWRPGKDAVESGPTASLWFVDPLAMRLGTCMTGPTTFGQRSTVTA</sequence>
<dbReference type="Proteomes" id="UP000654075">
    <property type="component" value="Unassembled WGS sequence"/>
</dbReference>
<evidence type="ECO:0000313" key="2">
    <source>
        <dbReference type="EMBL" id="CAE8590691.1"/>
    </source>
</evidence>
<feature type="region of interest" description="Disordered" evidence="1">
    <location>
        <begin position="1"/>
        <end position="28"/>
    </location>
</feature>
<organism evidence="2 3">
    <name type="scientific">Polarella glacialis</name>
    <name type="common">Dinoflagellate</name>
    <dbReference type="NCBI Taxonomy" id="89957"/>
    <lineage>
        <taxon>Eukaryota</taxon>
        <taxon>Sar</taxon>
        <taxon>Alveolata</taxon>
        <taxon>Dinophyceae</taxon>
        <taxon>Suessiales</taxon>
        <taxon>Suessiaceae</taxon>
        <taxon>Polarella</taxon>
    </lineage>
</organism>
<name>A0A813DWE9_POLGL</name>
<accession>A0A813DWE9</accession>
<comment type="caution">
    <text evidence="2">The sequence shown here is derived from an EMBL/GenBank/DDBJ whole genome shotgun (WGS) entry which is preliminary data.</text>
</comment>
<dbReference type="EMBL" id="CAJNNV010004409">
    <property type="protein sequence ID" value="CAE8590691.1"/>
    <property type="molecule type" value="Genomic_DNA"/>
</dbReference>
<dbReference type="AlphaFoldDB" id="A0A813DWE9"/>
<feature type="compositionally biased region" description="Polar residues" evidence="1">
    <location>
        <begin position="9"/>
        <end position="19"/>
    </location>
</feature>
<protein>
    <submittedName>
        <fullName evidence="2">Uncharacterized protein</fullName>
    </submittedName>
</protein>
<evidence type="ECO:0000313" key="3">
    <source>
        <dbReference type="Proteomes" id="UP000654075"/>
    </source>
</evidence>
<reference evidence="2" key="1">
    <citation type="submission" date="2021-02" db="EMBL/GenBank/DDBJ databases">
        <authorList>
            <person name="Dougan E. K."/>
            <person name="Rhodes N."/>
            <person name="Thang M."/>
            <person name="Chan C."/>
        </authorList>
    </citation>
    <scope>NUCLEOTIDE SEQUENCE</scope>
</reference>
<keyword evidence="3" id="KW-1185">Reference proteome</keyword>
<evidence type="ECO:0000256" key="1">
    <source>
        <dbReference type="SAM" id="MobiDB-lite"/>
    </source>
</evidence>
<gene>
    <name evidence="2" type="ORF">PGLA1383_LOCUS9407</name>
</gene>
<proteinExistence type="predicted"/>